<sequence>MEEHITYNIDEEELPNENPIDLETNLKYFLMEFENLNQEDEVFSQIQTYDLTYNIKQLLLICDYYGISKGMLKTSKMKKQDIIEQIVLFENDGKNMEIVGKRKEMWYYVEELKRDKFMKKFVLW</sequence>
<evidence type="ECO:0000313" key="1">
    <source>
        <dbReference type="EMBL" id="QHS88948.1"/>
    </source>
</evidence>
<protein>
    <submittedName>
        <fullName evidence="1">Uncharacterized protein</fullName>
    </submittedName>
</protein>
<proteinExistence type="predicted"/>
<accession>A0A6C0BBT4</accession>
<organism evidence="1">
    <name type="scientific">viral metagenome</name>
    <dbReference type="NCBI Taxonomy" id="1070528"/>
    <lineage>
        <taxon>unclassified sequences</taxon>
        <taxon>metagenomes</taxon>
        <taxon>organismal metagenomes</taxon>
    </lineage>
</organism>
<dbReference type="AlphaFoldDB" id="A0A6C0BBT4"/>
<name>A0A6C0BBT4_9ZZZZ</name>
<dbReference type="EMBL" id="MN739103">
    <property type="protein sequence ID" value="QHS88948.1"/>
    <property type="molecule type" value="Genomic_DNA"/>
</dbReference>
<reference evidence="1" key="1">
    <citation type="journal article" date="2020" name="Nature">
        <title>Giant virus diversity and host interactions through global metagenomics.</title>
        <authorList>
            <person name="Schulz F."/>
            <person name="Roux S."/>
            <person name="Paez-Espino D."/>
            <person name="Jungbluth S."/>
            <person name="Walsh D.A."/>
            <person name="Denef V.J."/>
            <person name="McMahon K.D."/>
            <person name="Konstantinidis K.T."/>
            <person name="Eloe-Fadrosh E.A."/>
            <person name="Kyrpides N.C."/>
            <person name="Woyke T."/>
        </authorList>
    </citation>
    <scope>NUCLEOTIDE SEQUENCE</scope>
    <source>
        <strain evidence="1">GVMAG-M-3300010158-59</strain>
    </source>
</reference>